<evidence type="ECO:0000259" key="1">
    <source>
        <dbReference type="Pfam" id="PF03432"/>
    </source>
</evidence>
<dbReference type="RefSeq" id="WP_106524124.1">
    <property type="nucleotide sequence ID" value="NZ_PYGD01000007.1"/>
</dbReference>
<name>A0A2P8D0W3_9BACT</name>
<evidence type="ECO:0000313" key="3">
    <source>
        <dbReference type="Proteomes" id="UP000240572"/>
    </source>
</evidence>
<comment type="caution">
    <text evidence="2">The sequence shown here is derived from an EMBL/GenBank/DDBJ whole genome shotgun (WGS) entry which is preliminary data.</text>
</comment>
<dbReference type="AlphaFoldDB" id="A0A2P8D0W3"/>
<organism evidence="2 3">
    <name type="scientific">Taibaiella chishuiensis</name>
    <dbReference type="NCBI Taxonomy" id="1434707"/>
    <lineage>
        <taxon>Bacteria</taxon>
        <taxon>Pseudomonadati</taxon>
        <taxon>Bacteroidota</taxon>
        <taxon>Chitinophagia</taxon>
        <taxon>Chitinophagales</taxon>
        <taxon>Chitinophagaceae</taxon>
        <taxon>Taibaiella</taxon>
    </lineage>
</organism>
<protein>
    <submittedName>
        <fullName evidence="2">Relaxase/mobilization nuclease-like protein</fullName>
    </submittedName>
</protein>
<dbReference type="OrthoDB" id="915634at2"/>
<dbReference type="InterPro" id="IPR005094">
    <property type="entry name" value="Endonuclease_MobA/VirD2"/>
</dbReference>
<keyword evidence="3" id="KW-1185">Reference proteome</keyword>
<evidence type="ECO:0000313" key="2">
    <source>
        <dbReference type="EMBL" id="PSK90859.1"/>
    </source>
</evidence>
<reference evidence="2 3" key="1">
    <citation type="submission" date="2018-03" db="EMBL/GenBank/DDBJ databases">
        <title>Genomic Encyclopedia of Type Strains, Phase III (KMG-III): the genomes of soil and plant-associated and newly described type strains.</title>
        <authorList>
            <person name="Whitman W."/>
        </authorList>
    </citation>
    <scope>NUCLEOTIDE SEQUENCE [LARGE SCALE GENOMIC DNA]</scope>
    <source>
        <strain evidence="2 3">CGMCC 1.12700</strain>
    </source>
</reference>
<dbReference type="Proteomes" id="UP000240572">
    <property type="component" value="Unassembled WGS sequence"/>
</dbReference>
<accession>A0A2P8D0W3</accession>
<gene>
    <name evidence="2" type="ORF">B0I18_107271</name>
</gene>
<dbReference type="EMBL" id="PYGD01000007">
    <property type="protein sequence ID" value="PSK90859.1"/>
    <property type="molecule type" value="Genomic_DNA"/>
</dbReference>
<proteinExistence type="predicted"/>
<dbReference type="Pfam" id="PF03432">
    <property type="entry name" value="Relaxase"/>
    <property type="match status" value="1"/>
</dbReference>
<feature type="domain" description="MobA/VirD2-like nuclease" evidence="1">
    <location>
        <begin position="17"/>
        <end position="151"/>
    </location>
</feature>
<sequence>MVAIVGQGESISRSFYYNENKVGEGVAKLIQAQNYPRDSQDLTQNMRLGMLTKLAALNTRTQVNSLHISLNFDPNEVFSEAKLSEIAASYMDKIGFGNQPYLVYQHFDAGHPHVHIVTTNIQANSKAINLNLIGALRSEPARKEIEIAYGLTKAEDQKSVDYELKSAFSSRAQYGKSESRKAIANVLNSVLKTYKFGSLAEFNAVLGLYNVKADRGSENSRTYKKHGLVYHILNAEGMPIGVPIKASLFYNKPTLKDLESRFPANELAKDKQKSKVRNAINSVFQKTDGISLNQFVGELKKVGIDVVLRENSDGIIYGITYVDHKNKCVFNGRPLGPDYSAKAILERCNQTNFSALTTQISMENSNKQQPGYAGNAHLYAPPFHKNRHDPVPSEKDLLEELWQVEMGADGLPYELKGRKKKRKKRKMNT</sequence>